<dbReference type="RefSeq" id="WP_182155427.1">
    <property type="nucleotide sequence ID" value="NZ_JACEZU010000009.1"/>
</dbReference>
<name>A0A7W2IM45_9BURK</name>
<comment type="caution">
    <text evidence="1">The sequence shown here is derived from an EMBL/GenBank/DDBJ whole genome shotgun (WGS) entry which is preliminary data.</text>
</comment>
<protein>
    <recommendedName>
        <fullName evidence="3">HEPN domain-containing protein</fullName>
    </recommendedName>
</protein>
<sequence length="171" mass="19011">MYKRHDKLELAGQLLLEAARECRSATSDVGYAKSLLLAGAVENILTPYLDELSAAGSKPEYTPRQVEMARHMENFAGAFAGEPPSGDIAAALKFLRNPYNHLKHAGKDRGNDKSLPSEDLMFYADLRNEADWMVAMAIEDYSRLPLNPENLSGELLELLQSFWPIRAGREG</sequence>
<accession>A0A7W2IM45</accession>
<keyword evidence="2" id="KW-1185">Reference proteome</keyword>
<organism evidence="1 2">
    <name type="scientific">Rugamonas apoptosis</name>
    <dbReference type="NCBI Taxonomy" id="2758570"/>
    <lineage>
        <taxon>Bacteria</taxon>
        <taxon>Pseudomonadati</taxon>
        <taxon>Pseudomonadota</taxon>
        <taxon>Betaproteobacteria</taxon>
        <taxon>Burkholderiales</taxon>
        <taxon>Oxalobacteraceae</taxon>
        <taxon>Telluria group</taxon>
        <taxon>Rugamonas</taxon>
    </lineage>
</organism>
<reference evidence="1 2" key="1">
    <citation type="submission" date="2020-07" db="EMBL/GenBank/DDBJ databases">
        <title>Novel species isolated from subtropical streams in China.</title>
        <authorList>
            <person name="Lu H."/>
        </authorList>
    </citation>
    <scope>NUCLEOTIDE SEQUENCE [LARGE SCALE GENOMIC DNA]</scope>
    <source>
        <strain evidence="1 2">LX47W</strain>
    </source>
</reference>
<evidence type="ECO:0008006" key="3">
    <source>
        <dbReference type="Google" id="ProtNLM"/>
    </source>
</evidence>
<dbReference type="EMBL" id="JACEZU010000009">
    <property type="protein sequence ID" value="MBA5689146.1"/>
    <property type="molecule type" value="Genomic_DNA"/>
</dbReference>
<gene>
    <name evidence="1" type="ORF">H3H39_19060</name>
</gene>
<dbReference type="Proteomes" id="UP000573499">
    <property type="component" value="Unassembled WGS sequence"/>
</dbReference>
<dbReference type="AlphaFoldDB" id="A0A7W2IM45"/>
<evidence type="ECO:0000313" key="1">
    <source>
        <dbReference type="EMBL" id="MBA5689146.1"/>
    </source>
</evidence>
<proteinExistence type="predicted"/>
<evidence type="ECO:0000313" key="2">
    <source>
        <dbReference type="Proteomes" id="UP000573499"/>
    </source>
</evidence>